<feature type="region of interest" description="Disordered" evidence="1">
    <location>
        <begin position="54"/>
        <end position="83"/>
    </location>
</feature>
<evidence type="ECO:0000313" key="2">
    <source>
        <dbReference type="EMBL" id="KAG7488990.1"/>
    </source>
</evidence>
<evidence type="ECO:0000256" key="1">
    <source>
        <dbReference type="SAM" id="MobiDB-lite"/>
    </source>
</evidence>
<sequence>MTTQRNCDEQSRLAALQLRKTINVLREALSEAMSEITSLRAEITTLRQEDDRVKQRQVQKVKRPNDLLKNDKRRATRSKAHVDSQAENVRLMKEMKVEEVEWKQNWLKKEWRMREETLSHKSERDTTASQEEDGRDVKEVLLDYSKVNVSSSSPSLDHHLSC</sequence>
<feature type="compositionally biased region" description="Basic and acidic residues" evidence="1">
    <location>
        <begin position="117"/>
        <end position="126"/>
    </location>
</feature>
<evidence type="ECO:0000313" key="3">
    <source>
        <dbReference type="Proteomes" id="UP000693946"/>
    </source>
</evidence>
<feature type="region of interest" description="Disordered" evidence="1">
    <location>
        <begin position="117"/>
        <end position="137"/>
    </location>
</feature>
<dbReference type="Proteomes" id="UP000693946">
    <property type="component" value="Linkage Group LG5"/>
</dbReference>
<dbReference type="AlphaFoldDB" id="A0AAV6QCR9"/>
<comment type="caution">
    <text evidence="2">The sequence shown here is derived from an EMBL/GenBank/DDBJ whole genome shotgun (WGS) entry which is preliminary data.</text>
</comment>
<organism evidence="2 3">
    <name type="scientific">Solea senegalensis</name>
    <name type="common">Senegalese sole</name>
    <dbReference type="NCBI Taxonomy" id="28829"/>
    <lineage>
        <taxon>Eukaryota</taxon>
        <taxon>Metazoa</taxon>
        <taxon>Chordata</taxon>
        <taxon>Craniata</taxon>
        <taxon>Vertebrata</taxon>
        <taxon>Euteleostomi</taxon>
        <taxon>Actinopterygii</taxon>
        <taxon>Neopterygii</taxon>
        <taxon>Teleostei</taxon>
        <taxon>Neoteleostei</taxon>
        <taxon>Acanthomorphata</taxon>
        <taxon>Carangaria</taxon>
        <taxon>Pleuronectiformes</taxon>
        <taxon>Pleuronectoidei</taxon>
        <taxon>Soleidae</taxon>
        <taxon>Solea</taxon>
    </lineage>
</organism>
<protein>
    <submittedName>
        <fullName evidence="2">Uncharacterized protein</fullName>
    </submittedName>
</protein>
<name>A0AAV6QCR9_SOLSE</name>
<gene>
    <name evidence="2" type="ORF">JOB18_002451</name>
</gene>
<proteinExistence type="predicted"/>
<accession>A0AAV6QCR9</accession>
<keyword evidence="3" id="KW-1185">Reference proteome</keyword>
<dbReference type="EMBL" id="JAGKHQ010000017">
    <property type="protein sequence ID" value="KAG7488990.1"/>
    <property type="molecule type" value="Genomic_DNA"/>
</dbReference>
<reference evidence="2 3" key="1">
    <citation type="journal article" date="2021" name="Sci. Rep.">
        <title>Chromosome anchoring in Senegalese sole (Solea senegalensis) reveals sex-associated markers and genome rearrangements in flatfish.</title>
        <authorList>
            <person name="Guerrero-Cozar I."/>
            <person name="Gomez-Garrido J."/>
            <person name="Berbel C."/>
            <person name="Martinez-Blanch J.F."/>
            <person name="Alioto T."/>
            <person name="Claros M.G."/>
            <person name="Gagnaire P.A."/>
            <person name="Manchado M."/>
        </authorList>
    </citation>
    <scope>NUCLEOTIDE SEQUENCE [LARGE SCALE GENOMIC DNA]</scope>
    <source>
        <strain evidence="2">Sse05_10M</strain>
    </source>
</reference>